<dbReference type="InterPro" id="IPR018392">
    <property type="entry name" value="LysM"/>
</dbReference>
<dbReference type="KEGG" id="dmm:dnm_041570"/>
<dbReference type="AlphaFoldDB" id="A0A975BM68"/>
<accession>A0A975BM68</accession>
<dbReference type="PROSITE" id="PS51782">
    <property type="entry name" value="LYSM"/>
    <property type="match status" value="1"/>
</dbReference>
<dbReference type="SMART" id="SM00257">
    <property type="entry name" value="LysM"/>
    <property type="match status" value="1"/>
</dbReference>
<keyword evidence="1" id="KW-0472">Membrane</keyword>
<evidence type="ECO:0000313" key="4">
    <source>
        <dbReference type="Proteomes" id="UP000663722"/>
    </source>
</evidence>
<proteinExistence type="predicted"/>
<dbReference type="Gene3D" id="3.10.350.10">
    <property type="entry name" value="LysM domain"/>
    <property type="match status" value="1"/>
</dbReference>
<feature type="domain" description="LysM" evidence="2">
    <location>
        <begin position="142"/>
        <end position="186"/>
    </location>
</feature>
<dbReference type="CDD" id="cd00118">
    <property type="entry name" value="LysM"/>
    <property type="match status" value="1"/>
</dbReference>
<sequence length="188" mass="21782">MSKLSSRQFRKDKMPFVLMGAGLLALIIFFLVLFPKDPETPGDRSPEASEDRLKQIEERLSGLEWMDERVTRVEERNKTLDSFAQRLDKIEASISSKTDEITKRLEHLEKKTAGFRARDTVTRKPVKVPETRKPSVRRTGVRFHEVRAGENLYQISRKYKLSVEELRRLNQLAPGAPIHPGEKLKVRE</sequence>
<keyword evidence="1" id="KW-0812">Transmembrane</keyword>
<reference evidence="3" key="1">
    <citation type="journal article" date="2021" name="Microb. Physiol.">
        <title>Proteogenomic Insights into the Physiology of Marine, Sulfate-Reducing, Filamentous Desulfonema limicola and Desulfonema magnum.</title>
        <authorList>
            <person name="Schnaars V."/>
            <person name="Wohlbrand L."/>
            <person name="Scheve S."/>
            <person name="Hinrichs C."/>
            <person name="Reinhardt R."/>
            <person name="Rabus R."/>
        </authorList>
    </citation>
    <scope>NUCLEOTIDE SEQUENCE</scope>
    <source>
        <strain evidence="3">4be13</strain>
    </source>
</reference>
<dbReference type="Proteomes" id="UP000663722">
    <property type="component" value="Chromosome"/>
</dbReference>
<organism evidence="3 4">
    <name type="scientific">Desulfonema magnum</name>
    <dbReference type="NCBI Taxonomy" id="45655"/>
    <lineage>
        <taxon>Bacteria</taxon>
        <taxon>Pseudomonadati</taxon>
        <taxon>Thermodesulfobacteriota</taxon>
        <taxon>Desulfobacteria</taxon>
        <taxon>Desulfobacterales</taxon>
        <taxon>Desulfococcaceae</taxon>
        <taxon>Desulfonema</taxon>
    </lineage>
</organism>
<dbReference type="Pfam" id="PF01476">
    <property type="entry name" value="LysM"/>
    <property type="match status" value="1"/>
</dbReference>
<feature type="transmembrane region" description="Helical" evidence="1">
    <location>
        <begin position="16"/>
        <end position="34"/>
    </location>
</feature>
<gene>
    <name evidence="3" type="ORF">dnm_041570</name>
</gene>
<name>A0A975BM68_9BACT</name>
<dbReference type="InterPro" id="IPR036779">
    <property type="entry name" value="LysM_dom_sf"/>
</dbReference>
<evidence type="ECO:0000256" key="1">
    <source>
        <dbReference type="SAM" id="Phobius"/>
    </source>
</evidence>
<dbReference type="SUPFAM" id="SSF54106">
    <property type="entry name" value="LysM domain"/>
    <property type="match status" value="1"/>
</dbReference>
<protein>
    <submittedName>
        <fullName evidence="3">Lytic transglycosylase LysM domain-containing protein</fullName>
    </submittedName>
</protein>
<evidence type="ECO:0000259" key="2">
    <source>
        <dbReference type="PROSITE" id="PS51782"/>
    </source>
</evidence>
<keyword evidence="1" id="KW-1133">Transmembrane helix</keyword>
<keyword evidence="4" id="KW-1185">Reference proteome</keyword>
<dbReference type="EMBL" id="CP061800">
    <property type="protein sequence ID" value="QTA88117.1"/>
    <property type="molecule type" value="Genomic_DNA"/>
</dbReference>
<dbReference type="RefSeq" id="WP_207683027.1">
    <property type="nucleotide sequence ID" value="NZ_CP061800.1"/>
</dbReference>
<evidence type="ECO:0000313" key="3">
    <source>
        <dbReference type="EMBL" id="QTA88117.1"/>
    </source>
</evidence>